<dbReference type="InterPro" id="IPR027408">
    <property type="entry name" value="PNPase/RNase_PH_dom_sf"/>
</dbReference>
<dbReference type="Proteomes" id="UP000301737">
    <property type="component" value="Unassembled WGS sequence"/>
</dbReference>
<dbReference type="GO" id="GO:0000177">
    <property type="term" value="C:cytoplasmic exosome (RNase complex)"/>
    <property type="evidence" value="ECO:0007669"/>
    <property type="project" value="UniProtKB-ARBA"/>
</dbReference>
<dbReference type="GO" id="GO:0000467">
    <property type="term" value="P:exonucleolytic trimming to generate mature 3'-end of 5.8S rRNA from tricistronic rRNA transcript (SSU-rRNA, 5.8S rRNA, LSU-rRNA)"/>
    <property type="evidence" value="ECO:0007669"/>
    <property type="project" value="UniProtKB-ARBA"/>
</dbReference>
<dbReference type="GO" id="GO:0034473">
    <property type="term" value="P:U1 snRNA 3'-end processing"/>
    <property type="evidence" value="ECO:0007669"/>
    <property type="project" value="TreeGrafter"/>
</dbReference>
<evidence type="ECO:0000313" key="11">
    <source>
        <dbReference type="EMBL" id="GCE99210.1"/>
    </source>
</evidence>
<evidence type="ECO:0000256" key="3">
    <source>
        <dbReference type="ARBA" id="ARBA00006678"/>
    </source>
</evidence>
<keyword evidence="4" id="KW-0963">Cytoplasm</keyword>
<dbReference type="GO" id="GO:0016075">
    <property type="term" value="P:rRNA catabolic process"/>
    <property type="evidence" value="ECO:0007669"/>
    <property type="project" value="TreeGrafter"/>
</dbReference>
<dbReference type="GO" id="GO:0071038">
    <property type="term" value="P:TRAMP-dependent tRNA surveillance pathway"/>
    <property type="evidence" value="ECO:0007669"/>
    <property type="project" value="TreeGrafter"/>
</dbReference>
<evidence type="ECO:0000256" key="7">
    <source>
        <dbReference type="ARBA" id="ARBA00022884"/>
    </source>
</evidence>
<evidence type="ECO:0000256" key="8">
    <source>
        <dbReference type="ARBA" id="ARBA00023242"/>
    </source>
</evidence>
<keyword evidence="5" id="KW-0698">rRNA processing</keyword>
<dbReference type="GO" id="GO:0071035">
    <property type="term" value="P:nuclear polyadenylation-dependent rRNA catabolic process"/>
    <property type="evidence" value="ECO:0007669"/>
    <property type="project" value="TreeGrafter"/>
</dbReference>
<protein>
    <recommendedName>
        <fullName evidence="9">Ribosomal RNA-processing protein 43</fullName>
    </recommendedName>
</protein>
<evidence type="ECO:0000256" key="4">
    <source>
        <dbReference type="ARBA" id="ARBA00022490"/>
    </source>
</evidence>
<name>A0A4C2E4U9_9SACH</name>
<dbReference type="GO" id="GO:0034476">
    <property type="term" value="P:U5 snRNA 3'-end processing"/>
    <property type="evidence" value="ECO:0007669"/>
    <property type="project" value="TreeGrafter"/>
</dbReference>
<dbReference type="GO" id="GO:0005730">
    <property type="term" value="C:nucleolus"/>
    <property type="evidence" value="ECO:0007669"/>
    <property type="project" value="UniProtKB-SubCell"/>
</dbReference>
<comment type="caution">
    <text evidence="11">The sequence shown here is derived from an EMBL/GenBank/DDBJ whole genome shotgun (WGS) entry which is preliminary data.</text>
</comment>
<dbReference type="GO" id="GO:0071028">
    <property type="term" value="P:nuclear mRNA surveillance"/>
    <property type="evidence" value="ECO:0007669"/>
    <property type="project" value="TreeGrafter"/>
</dbReference>
<accession>A0A4C2E4U9</accession>
<evidence type="ECO:0000259" key="10">
    <source>
        <dbReference type="Pfam" id="PF01138"/>
    </source>
</evidence>
<comment type="similarity">
    <text evidence="3">Belongs to the RNase PH family.</text>
</comment>
<dbReference type="InterPro" id="IPR020568">
    <property type="entry name" value="Ribosomal_Su5_D2-typ_SF"/>
</dbReference>
<feature type="domain" description="Exoribonuclease phosphorolytic" evidence="10">
    <location>
        <begin position="47"/>
        <end position="242"/>
    </location>
</feature>
<dbReference type="PANTHER" id="PTHR11097:SF9">
    <property type="entry name" value="EXOSOME COMPLEX COMPONENT RRP43"/>
    <property type="match status" value="1"/>
</dbReference>
<evidence type="ECO:0000256" key="9">
    <source>
        <dbReference type="ARBA" id="ARBA00030617"/>
    </source>
</evidence>
<sequence>MANSDTDTVEVHPVTFPPQVLARISPELSLQRHLSLGIRPSLKRFEEFRDVHINQNTLSRYKSGTSIAEDTTNSVLGSNVLKSGKTFVITSITGGIVEETLPVDSENSSGQELDNLNKRRDDVSKFAPVYPLVEVERGRVGAPTDEEMTLSQKLHDYVLHSGLIPKSSLKVQCGVRTTEKSGEAKVQYPDEDADVSTSIRTLSQRKWSYVLYAKVVVFSRTGPVFDLCWNSLMYALQDTRLPRAFIDERATDLKMTIRTRGRSASVRETYEILCDPKRSIPLNLSSKNVGYASSFGVIDLDPEMALDQEDQDMELDEKGPILLADLDTEAEEACIQSTICIITDSSGNLKNIDILGGGAKVTPAILRKAITLAQLRAGNLESLTTAA</sequence>
<dbReference type="CDD" id="cd11358">
    <property type="entry name" value="RNase_PH"/>
    <property type="match status" value="1"/>
</dbReference>
<dbReference type="InterPro" id="IPR050590">
    <property type="entry name" value="Exosome_comp_Rrp42_subfam"/>
</dbReference>
<dbReference type="EMBL" id="BIMX01000008">
    <property type="protein sequence ID" value="GCE99210.1"/>
    <property type="molecule type" value="Genomic_DNA"/>
</dbReference>
<dbReference type="SUPFAM" id="SSF54211">
    <property type="entry name" value="Ribosomal protein S5 domain 2-like"/>
    <property type="match status" value="1"/>
</dbReference>
<dbReference type="PANTHER" id="PTHR11097">
    <property type="entry name" value="EXOSOME COMPLEX EXONUCLEASE RIBOSOMAL RNA PROCESSING PROTEIN"/>
    <property type="match status" value="1"/>
</dbReference>
<evidence type="ECO:0000256" key="5">
    <source>
        <dbReference type="ARBA" id="ARBA00022552"/>
    </source>
</evidence>
<evidence type="ECO:0000256" key="6">
    <source>
        <dbReference type="ARBA" id="ARBA00022835"/>
    </source>
</evidence>
<gene>
    <name evidence="11" type="ORF">ZYGM_003670</name>
</gene>
<dbReference type="InterPro" id="IPR001247">
    <property type="entry name" value="ExoRNase_PH_dom1"/>
</dbReference>
<evidence type="ECO:0000313" key="12">
    <source>
        <dbReference type="Proteomes" id="UP000301737"/>
    </source>
</evidence>
<evidence type="ECO:0000256" key="1">
    <source>
        <dbReference type="ARBA" id="ARBA00004496"/>
    </source>
</evidence>
<keyword evidence="12" id="KW-1185">Reference proteome</keyword>
<evidence type="ECO:0000256" key="2">
    <source>
        <dbReference type="ARBA" id="ARBA00004604"/>
    </source>
</evidence>
<dbReference type="OrthoDB" id="45882at2759"/>
<dbReference type="Pfam" id="PF01138">
    <property type="entry name" value="RNase_PH"/>
    <property type="match status" value="1"/>
</dbReference>
<organism evidence="11 12">
    <name type="scientific">Zygosaccharomyces mellis</name>
    <dbReference type="NCBI Taxonomy" id="42258"/>
    <lineage>
        <taxon>Eukaryota</taxon>
        <taxon>Fungi</taxon>
        <taxon>Dikarya</taxon>
        <taxon>Ascomycota</taxon>
        <taxon>Saccharomycotina</taxon>
        <taxon>Saccharomycetes</taxon>
        <taxon>Saccharomycetales</taxon>
        <taxon>Saccharomycetaceae</taxon>
        <taxon>Zygosaccharomyces</taxon>
    </lineage>
</organism>
<dbReference type="AlphaFoldDB" id="A0A4C2E4U9"/>
<dbReference type="GO" id="GO:0034475">
    <property type="term" value="P:U4 snRNA 3'-end processing"/>
    <property type="evidence" value="ECO:0007669"/>
    <property type="project" value="TreeGrafter"/>
</dbReference>
<dbReference type="Gene3D" id="3.30.230.70">
    <property type="entry name" value="GHMP Kinase, N-terminal domain"/>
    <property type="match status" value="1"/>
</dbReference>
<dbReference type="GO" id="GO:0000176">
    <property type="term" value="C:nuclear exosome (RNase complex)"/>
    <property type="evidence" value="ECO:0007669"/>
    <property type="project" value="TreeGrafter"/>
</dbReference>
<keyword evidence="7" id="KW-0694">RNA-binding</keyword>
<reference evidence="11 12" key="1">
    <citation type="submission" date="2019-01" db="EMBL/GenBank/DDBJ databases">
        <title>Draft Genome Sequencing of Zygosaccharomyces mellis Ca-7.</title>
        <authorList>
            <person name="Shiwa Y."/>
            <person name="Kanesaki Y."/>
            <person name="Ishige T."/>
            <person name="Mura K."/>
            <person name="Hori T."/>
            <person name="Tamura T."/>
        </authorList>
    </citation>
    <scope>NUCLEOTIDE SEQUENCE [LARGE SCALE GENOMIC DNA]</scope>
    <source>
        <strain evidence="11 12">Ca-7</strain>
    </source>
</reference>
<keyword evidence="8" id="KW-0539">Nucleus</keyword>
<comment type="subcellular location">
    <subcellularLocation>
        <location evidence="1">Cytoplasm</location>
    </subcellularLocation>
    <subcellularLocation>
        <location evidence="2">Nucleus</location>
        <location evidence="2">Nucleolus</location>
    </subcellularLocation>
</comment>
<dbReference type="GO" id="GO:0035925">
    <property type="term" value="F:mRNA 3'-UTR AU-rich region binding"/>
    <property type="evidence" value="ECO:0007669"/>
    <property type="project" value="TreeGrafter"/>
</dbReference>
<keyword evidence="6" id="KW-0271">Exosome</keyword>
<proteinExistence type="inferred from homology"/>